<feature type="domain" description="Piwi" evidence="1">
    <location>
        <begin position="85"/>
        <end position="142"/>
    </location>
</feature>
<dbReference type="AlphaFoldDB" id="A0A7J5ZNW5"/>
<reference evidence="2 3" key="1">
    <citation type="submission" date="2020-02" db="EMBL/GenBank/DDBJ databases">
        <title>A chromosome-scale genome assembly of the black bullhead catfish (Ameiurus melas).</title>
        <authorList>
            <person name="Wen M."/>
            <person name="Zham M."/>
            <person name="Cabau C."/>
            <person name="Klopp C."/>
            <person name="Donnadieu C."/>
            <person name="Roques C."/>
            <person name="Bouchez O."/>
            <person name="Lampietro C."/>
            <person name="Jouanno E."/>
            <person name="Herpin A."/>
            <person name="Louis A."/>
            <person name="Berthelot C."/>
            <person name="Parey E."/>
            <person name="Roest-Crollius H."/>
            <person name="Braasch I."/>
            <person name="Postlethwait J."/>
            <person name="Robinson-Rechavi M."/>
            <person name="Echchiki A."/>
            <person name="Begum T."/>
            <person name="Montfort J."/>
            <person name="Schartl M."/>
            <person name="Bobe J."/>
            <person name="Guiguen Y."/>
        </authorList>
    </citation>
    <scope>NUCLEOTIDE SEQUENCE [LARGE SCALE GENOMIC DNA]</scope>
    <source>
        <strain evidence="2">M_S1</strain>
        <tissue evidence="2">Blood</tissue>
    </source>
</reference>
<dbReference type="EMBL" id="JAAGNN010000025">
    <property type="protein sequence ID" value="KAF4072143.1"/>
    <property type="molecule type" value="Genomic_DNA"/>
</dbReference>
<evidence type="ECO:0000259" key="1">
    <source>
        <dbReference type="PROSITE" id="PS50822"/>
    </source>
</evidence>
<keyword evidence="3" id="KW-1185">Reference proteome</keyword>
<gene>
    <name evidence="2" type="ORF">AMELA_G00259730</name>
</gene>
<dbReference type="Pfam" id="PF02171">
    <property type="entry name" value="Piwi"/>
    <property type="match status" value="1"/>
</dbReference>
<dbReference type="Gene3D" id="3.40.50.2300">
    <property type="match status" value="1"/>
</dbReference>
<comment type="caution">
    <text evidence="2">The sequence shown here is derived from an EMBL/GenBank/DDBJ whole genome shotgun (WGS) entry which is preliminary data.</text>
</comment>
<dbReference type="SUPFAM" id="SSF53098">
    <property type="entry name" value="Ribonuclease H-like"/>
    <property type="match status" value="1"/>
</dbReference>
<dbReference type="PANTHER" id="PTHR22891">
    <property type="entry name" value="EUKARYOTIC TRANSLATION INITIATION FACTOR 2C"/>
    <property type="match status" value="1"/>
</dbReference>
<evidence type="ECO:0000313" key="3">
    <source>
        <dbReference type="Proteomes" id="UP000593565"/>
    </source>
</evidence>
<dbReference type="InterPro" id="IPR012337">
    <property type="entry name" value="RNaseH-like_sf"/>
</dbReference>
<accession>A0A7J5ZNW5</accession>
<dbReference type="GO" id="GO:0003676">
    <property type="term" value="F:nucleic acid binding"/>
    <property type="evidence" value="ECO:0007669"/>
    <property type="project" value="InterPro"/>
</dbReference>
<organism evidence="2 3">
    <name type="scientific">Ameiurus melas</name>
    <name type="common">Black bullhead</name>
    <name type="synonym">Silurus melas</name>
    <dbReference type="NCBI Taxonomy" id="219545"/>
    <lineage>
        <taxon>Eukaryota</taxon>
        <taxon>Metazoa</taxon>
        <taxon>Chordata</taxon>
        <taxon>Craniata</taxon>
        <taxon>Vertebrata</taxon>
        <taxon>Euteleostomi</taxon>
        <taxon>Actinopterygii</taxon>
        <taxon>Neopterygii</taxon>
        <taxon>Teleostei</taxon>
        <taxon>Ostariophysi</taxon>
        <taxon>Siluriformes</taxon>
        <taxon>Ictaluridae</taxon>
        <taxon>Ameiurus</taxon>
    </lineage>
</organism>
<name>A0A7J5ZNW5_AMEME</name>
<dbReference type="PROSITE" id="PS50822">
    <property type="entry name" value="PIWI"/>
    <property type="match status" value="1"/>
</dbReference>
<proteinExistence type="predicted"/>
<protein>
    <recommendedName>
        <fullName evidence="1">Piwi domain-containing protein</fullName>
    </recommendedName>
</protein>
<sequence length="142" mass="16015">MSRDASVQTTLSTWGLSFENKLLYLTGRVLPTERILQGARAYEPSTKCRGPVGIRLQRPGMIEYDDRQEALLRALQQNVGQQVQMVVVILSTNRKEKYACVKRYLCVDCPTPSQCVVARTLSRLQTLMTIATKISLQMNCCT</sequence>
<evidence type="ECO:0000313" key="2">
    <source>
        <dbReference type="EMBL" id="KAF4072143.1"/>
    </source>
</evidence>
<dbReference type="Proteomes" id="UP000593565">
    <property type="component" value="Unassembled WGS sequence"/>
</dbReference>
<dbReference type="InterPro" id="IPR003165">
    <property type="entry name" value="Piwi"/>
</dbReference>